<evidence type="ECO:0000313" key="3">
    <source>
        <dbReference type="Proteomes" id="UP000800041"/>
    </source>
</evidence>
<organism evidence="2 3">
    <name type="scientific">Aulographum hederae CBS 113979</name>
    <dbReference type="NCBI Taxonomy" id="1176131"/>
    <lineage>
        <taxon>Eukaryota</taxon>
        <taxon>Fungi</taxon>
        <taxon>Dikarya</taxon>
        <taxon>Ascomycota</taxon>
        <taxon>Pezizomycotina</taxon>
        <taxon>Dothideomycetes</taxon>
        <taxon>Pleosporomycetidae</taxon>
        <taxon>Aulographales</taxon>
        <taxon>Aulographaceae</taxon>
    </lineage>
</organism>
<dbReference type="Proteomes" id="UP000800041">
    <property type="component" value="Unassembled WGS sequence"/>
</dbReference>
<dbReference type="OrthoDB" id="4843554at2759"/>
<reference evidence="2" key="1">
    <citation type="journal article" date="2020" name="Stud. Mycol.">
        <title>101 Dothideomycetes genomes: a test case for predicting lifestyles and emergence of pathogens.</title>
        <authorList>
            <person name="Haridas S."/>
            <person name="Albert R."/>
            <person name="Binder M."/>
            <person name="Bloem J."/>
            <person name="Labutti K."/>
            <person name="Salamov A."/>
            <person name="Andreopoulos B."/>
            <person name="Baker S."/>
            <person name="Barry K."/>
            <person name="Bills G."/>
            <person name="Bluhm B."/>
            <person name="Cannon C."/>
            <person name="Castanera R."/>
            <person name="Culley D."/>
            <person name="Daum C."/>
            <person name="Ezra D."/>
            <person name="Gonzalez J."/>
            <person name="Henrissat B."/>
            <person name="Kuo A."/>
            <person name="Liang C."/>
            <person name="Lipzen A."/>
            <person name="Lutzoni F."/>
            <person name="Magnuson J."/>
            <person name="Mondo S."/>
            <person name="Nolan M."/>
            <person name="Ohm R."/>
            <person name="Pangilinan J."/>
            <person name="Park H.-J."/>
            <person name="Ramirez L."/>
            <person name="Alfaro M."/>
            <person name="Sun H."/>
            <person name="Tritt A."/>
            <person name="Yoshinaga Y."/>
            <person name="Zwiers L.-H."/>
            <person name="Turgeon B."/>
            <person name="Goodwin S."/>
            <person name="Spatafora J."/>
            <person name="Crous P."/>
            <person name="Grigoriev I."/>
        </authorList>
    </citation>
    <scope>NUCLEOTIDE SEQUENCE</scope>
    <source>
        <strain evidence="2">CBS 113979</strain>
    </source>
</reference>
<evidence type="ECO:0008006" key="4">
    <source>
        <dbReference type="Google" id="ProtNLM"/>
    </source>
</evidence>
<gene>
    <name evidence="2" type="ORF">K402DRAFT_408485</name>
</gene>
<feature type="chain" id="PRO_5026193423" description="Extracellular membrane protein CFEM domain-containing protein" evidence="1">
    <location>
        <begin position="19"/>
        <end position="188"/>
    </location>
</feature>
<protein>
    <recommendedName>
        <fullName evidence="4">Extracellular membrane protein CFEM domain-containing protein</fullName>
    </recommendedName>
</protein>
<dbReference type="AlphaFoldDB" id="A0A6G1GKP0"/>
<feature type="signal peptide" evidence="1">
    <location>
        <begin position="1"/>
        <end position="18"/>
    </location>
</feature>
<keyword evidence="1" id="KW-0732">Signal</keyword>
<sequence>MYSLTLALASAVAGLASAQMSMMPGMEMGGMEGMFDMSSVAPACMDICMPMVQLTEECDPNMMIMGKEGGAANVDCVCKNESFDVAVIGGLCSSCLMMNGKGGNMELDRLSSTCSFEAAIYAPSATALLNGGVTVMATAPTGTFVPSRTGSGSMAGMTGMNAAPALSGMGLEFAAAGALAAGFVGGMI</sequence>
<keyword evidence="3" id="KW-1185">Reference proteome</keyword>
<proteinExistence type="predicted"/>
<evidence type="ECO:0000313" key="2">
    <source>
        <dbReference type="EMBL" id="KAF1981412.1"/>
    </source>
</evidence>
<accession>A0A6G1GKP0</accession>
<evidence type="ECO:0000256" key="1">
    <source>
        <dbReference type="SAM" id="SignalP"/>
    </source>
</evidence>
<dbReference type="EMBL" id="ML977200">
    <property type="protein sequence ID" value="KAF1981412.1"/>
    <property type="molecule type" value="Genomic_DNA"/>
</dbReference>
<name>A0A6G1GKP0_9PEZI</name>